<dbReference type="GO" id="GO:0071978">
    <property type="term" value="P:bacterial-type flagellum-dependent swarming motility"/>
    <property type="evidence" value="ECO:0007669"/>
    <property type="project" value="TreeGrafter"/>
</dbReference>
<comment type="similarity">
    <text evidence="3 10">Belongs to the FliL family.</text>
</comment>
<accession>A0A9X4KX61</accession>
<keyword evidence="4 10" id="KW-1003">Cell membrane</keyword>
<dbReference type="GO" id="GO:0005886">
    <property type="term" value="C:plasma membrane"/>
    <property type="evidence" value="ECO:0007669"/>
    <property type="project" value="UniProtKB-SubCell"/>
</dbReference>
<evidence type="ECO:0000256" key="3">
    <source>
        <dbReference type="ARBA" id="ARBA00008281"/>
    </source>
</evidence>
<keyword evidence="5 10" id="KW-0145">Chemotaxis</keyword>
<reference evidence="11" key="1">
    <citation type="submission" date="2022-10" db="EMBL/GenBank/DDBJ databases">
        <title>Comparative genomic analysis of Cohnella hashimotonis sp. nov., isolated from the International Space Station.</title>
        <authorList>
            <person name="Simpson A."/>
            <person name="Venkateswaran K."/>
        </authorList>
    </citation>
    <scope>NUCLEOTIDE SEQUENCE</scope>
    <source>
        <strain evidence="11">DSM 28161</strain>
    </source>
</reference>
<dbReference type="Proteomes" id="UP001153404">
    <property type="component" value="Unassembled WGS sequence"/>
</dbReference>
<dbReference type="PANTHER" id="PTHR35091:SF2">
    <property type="entry name" value="FLAGELLAR PROTEIN FLIL"/>
    <property type="match status" value="1"/>
</dbReference>
<evidence type="ECO:0000256" key="7">
    <source>
        <dbReference type="ARBA" id="ARBA00022779"/>
    </source>
</evidence>
<keyword evidence="9 10" id="KW-0472">Membrane</keyword>
<comment type="caution">
    <text evidence="11">The sequence shown here is derived from an EMBL/GenBank/DDBJ whole genome shotgun (WGS) entry which is preliminary data.</text>
</comment>
<proteinExistence type="inferred from homology"/>
<evidence type="ECO:0000256" key="4">
    <source>
        <dbReference type="ARBA" id="ARBA00022475"/>
    </source>
</evidence>
<evidence type="ECO:0000256" key="10">
    <source>
        <dbReference type="RuleBase" id="RU364125"/>
    </source>
</evidence>
<protein>
    <recommendedName>
        <fullName evidence="10">Flagellar protein FliL</fullName>
    </recommendedName>
</protein>
<dbReference type="PANTHER" id="PTHR35091">
    <property type="entry name" value="FLAGELLAR PROTEIN FLIL"/>
    <property type="match status" value="1"/>
</dbReference>
<keyword evidence="11" id="KW-0966">Cell projection</keyword>
<keyword evidence="12" id="KW-1185">Reference proteome</keyword>
<evidence type="ECO:0000256" key="2">
    <source>
        <dbReference type="ARBA" id="ARBA00004162"/>
    </source>
</evidence>
<dbReference type="AlphaFoldDB" id="A0A9X4KX61"/>
<evidence type="ECO:0000313" key="11">
    <source>
        <dbReference type="EMBL" id="MDG0812433.1"/>
    </source>
</evidence>
<dbReference type="InterPro" id="IPR005503">
    <property type="entry name" value="FliL"/>
</dbReference>
<sequence>MKKMLPWLVSLLLAITLIVIAGLYSWKTFYGKKEAVDTATAVQDSVKHVEAEALSAEERSKVTSDLNDIKTNLSDTNYIVIFGFTFQLENAKAKVEFDEIKESVIKPIINRALWNTTPDDMQGTKGKDELVAELLNEINPVLTKGNVVKIGITNFFNARALSRAG</sequence>
<dbReference type="GO" id="GO:0006935">
    <property type="term" value="P:chemotaxis"/>
    <property type="evidence" value="ECO:0007669"/>
    <property type="project" value="UniProtKB-KW"/>
</dbReference>
<evidence type="ECO:0000256" key="8">
    <source>
        <dbReference type="ARBA" id="ARBA00022989"/>
    </source>
</evidence>
<keyword evidence="6" id="KW-0812">Transmembrane</keyword>
<comment type="function">
    <text evidence="1 10">Controls the rotational direction of flagella during chemotaxis.</text>
</comment>
<dbReference type="EMBL" id="JAPDIA010000008">
    <property type="protein sequence ID" value="MDG0812433.1"/>
    <property type="molecule type" value="Genomic_DNA"/>
</dbReference>
<name>A0A9X4KX61_9BACL</name>
<gene>
    <name evidence="11" type="ORF">OMP40_26135</name>
</gene>
<evidence type="ECO:0000256" key="5">
    <source>
        <dbReference type="ARBA" id="ARBA00022500"/>
    </source>
</evidence>
<dbReference type="RefSeq" id="WP_277535752.1">
    <property type="nucleotide sequence ID" value="NZ_JAPDIA010000008.1"/>
</dbReference>
<dbReference type="Pfam" id="PF03748">
    <property type="entry name" value="FliL"/>
    <property type="match status" value="1"/>
</dbReference>
<keyword evidence="11" id="KW-0969">Cilium</keyword>
<evidence type="ECO:0000313" key="12">
    <source>
        <dbReference type="Proteomes" id="UP001153404"/>
    </source>
</evidence>
<keyword evidence="11" id="KW-0282">Flagellum</keyword>
<dbReference type="GO" id="GO:0009425">
    <property type="term" value="C:bacterial-type flagellum basal body"/>
    <property type="evidence" value="ECO:0007669"/>
    <property type="project" value="InterPro"/>
</dbReference>
<keyword evidence="8" id="KW-1133">Transmembrane helix</keyword>
<comment type="subcellular location">
    <subcellularLocation>
        <location evidence="2">Cell membrane</location>
        <topology evidence="2">Single-pass membrane protein</topology>
    </subcellularLocation>
</comment>
<evidence type="ECO:0000256" key="1">
    <source>
        <dbReference type="ARBA" id="ARBA00002254"/>
    </source>
</evidence>
<evidence type="ECO:0000256" key="9">
    <source>
        <dbReference type="ARBA" id="ARBA00023136"/>
    </source>
</evidence>
<evidence type="ECO:0000256" key="6">
    <source>
        <dbReference type="ARBA" id="ARBA00022692"/>
    </source>
</evidence>
<organism evidence="11 12">
    <name type="scientific">Cohnella rhizosphaerae</name>
    <dbReference type="NCBI Taxonomy" id="1457232"/>
    <lineage>
        <taxon>Bacteria</taxon>
        <taxon>Bacillati</taxon>
        <taxon>Bacillota</taxon>
        <taxon>Bacilli</taxon>
        <taxon>Bacillales</taxon>
        <taxon>Paenibacillaceae</taxon>
        <taxon>Cohnella</taxon>
    </lineage>
</organism>
<keyword evidence="7 10" id="KW-0283">Flagellar rotation</keyword>